<dbReference type="SUPFAM" id="SSF47862">
    <property type="entry name" value="Saposin"/>
    <property type="match status" value="8"/>
</dbReference>
<dbReference type="PANTHER" id="PTHR11480:SF3">
    <property type="entry name" value="BCDNA.GH08312"/>
    <property type="match status" value="1"/>
</dbReference>
<dbReference type="GO" id="GO:0016020">
    <property type="term" value="C:membrane"/>
    <property type="evidence" value="ECO:0007669"/>
    <property type="project" value="GOC"/>
</dbReference>
<evidence type="ECO:0000313" key="11">
    <source>
        <dbReference type="Proteomes" id="UP000678393"/>
    </source>
</evidence>
<feature type="domain" description="Saposin A-type" evidence="9">
    <location>
        <begin position="26"/>
        <end position="66"/>
    </location>
</feature>
<dbReference type="InterPro" id="IPR007856">
    <property type="entry name" value="SapB_1"/>
</dbReference>
<dbReference type="OrthoDB" id="69496at2759"/>
<dbReference type="EMBL" id="CAJHNH020001158">
    <property type="protein sequence ID" value="CAG5121767.1"/>
    <property type="molecule type" value="Genomic_DNA"/>
</dbReference>
<evidence type="ECO:0000256" key="2">
    <source>
        <dbReference type="ARBA" id="ARBA00022525"/>
    </source>
</evidence>
<dbReference type="InterPro" id="IPR008373">
    <property type="entry name" value="Saposin"/>
</dbReference>
<dbReference type="Pfam" id="PF02199">
    <property type="entry name" value="SapA"/>
    <property type="match status" value="1"/>
</dbReference>
<comment type="caution">
    <text evidence="10">The sequence shown here is derived from an EMBL/GenBank/DDBJ whole genome shotgun (WGS) entry which is preliminary data.</text>
</comment>
<name>A0A8S3YX39_9EUPU</name>
<dbReference type="InterPro" id="IPR051428">
    <property type="entry name" value="Sphingo_Act-Surfact_Prot"/>
</dbReference>
<organism evidence="10 11">
    <name type="scientific">Candidula unifasciata</name>
    <dbReference type="NCBI Taxonomy" id="100452"/>
    <lineage>
        <taxon>Eukaryota</taxon>
        <taxon>Metazoa</taxon>
        <taxon>Spiralia</taxon>
        <taxon>Lophotrochozoa</taxon>
        <taxon>Mollusca</taxon>
        <taxon>Gastropoda</taxon>
        <taxon>Heterobranchia</taxon>
        <taxon>Euthyneura</taxon>
        <taxon>Panpulmonata</taxon>
        <taxon>Eupulmonata</taxon>
        <taxon>Stylommatophora</taxon>
        <taxon>Helicina</taxon>
        <taxon>Helicoidea</taxon>
        <taxon>Geomitridae</taxon>
        <taxon>Candidula</taxon>
    </lineage>
</organism>
<dbReference type="GO" id="GO:0005576">
    <property type="term" value="C:extracellular region"/>
    <property type="evidence" value="ECO:0007669"/>
    <property type="project" value="UniProtKB-SubCell"/>
</dbReference>
<evidence type="ECO:0000259" key="8">
    <source>
        <dbReference type="PROSITE" id="PS50015"/>
    </source>
</evidence>
<evidence type="ECO:0000256" key="5">
    <source>
        <dbReference type="ARBA" id="ARBA00023157"/>
    </source>
</evidence>
<dbReference type="InterPro" id="IPR008138">
    <property type="entry name" value="SapB_2"/>
</dbReference>
<dbReference type="PROSITE" id="PS51110">
    <property type="entry name" value="SAP_A"/>
    <property type="match status" value="1"/>
</dbReference>
<evidence type="ECO:0008006" key="12">
    <source>
        <dbReference type="Google" id="ProtNLM"/>
    </source>
</evidence>
<feature type="domain" description="Saposin B-type" evidence="8">
    <location>
        <begin position="741"/>
        <end position="822"/>
    </location>
</feature>
<keyword evidence="5" id="KW-1015">Disulfide bond</keyword>
<feature type="domain" description="Saposin B-type" evidence="8">
    <location>
        <begin position="842"/>
        <end position="922"/>
    </location>
</feature>
<evidence type="ECO:0000256" key="6">
    <source>
        <dbReference type="ARBA" id="ARBA00023180"/>
    </source>
</evidence>
<dbReference type="PANTHER" id="PTHR11480">
    <property type="entry name" value="SAPOSIN-RELATED"/>
    <property type="match status" value="1"/>
</dbReference>
<keyword evidence="3 7" id="KW-0732">Signal</keyword>
<dbReference type="GO" id="GO:0005764">
    <property type="term" value="C:lysosome"/>
    <property type="evidence" value="ECO:0007669"/>
    <property type="project" value="InterPro"/>
</dbReference>
<dbReference type="InterPro" id="IPR008139">
    <property type="entry name" value="SaposinB_dom"/>
</dbReference>
<keyword evidence="4" id="KW-0677">Repeat</keyword>
<dbReference type="Pfam" id="PF05184">
    <property type="entry name" value="SapB_1"/>
    <property type="match status" value="7"/>
</dbReference>
<dbReference type="Proteomes" id="UP000678393">
    <property type="component" value="Unassembled WGS sequence"/>
</dbReference>
<comment type="subcellular location">
    <subcellularLocation>
        <location evidence="1">Secreted</location>
    </subcellularLocation>
</comment>
<keyword evidence="2" id="KW-0964">Secreted</keyword>
<dbReference type="Gene3D" id="1.10.225.10">
    <property type="entry name" value="Saposin-like"/>
    <property type="match status" value="10"/>
</dbReference>
<feature type="domain" description="Saposin B-type" evidence="8">
    <location>
        <begin position="246"/>
        <end position="326"/>
    </location>
</feature>
<evidence type="ECO:0000256" key="3">
    <source>
        <dbReference type="ARBA" id="ARBA00022729"/>
    </source>
</evidence>
<feature type="domain" description="Saposin B-type" evidence="8">
    <location>
        <begin position="1032"/>
        <end position="1112"/>
    </location>
</feature>
<dbReference type="PROSITE" id="PS50015">
    <property type="entry name" value="SAP_B"/>
    <property type="match status" value="10"/>
</dbReference>
<evidence type="ECO:0000256" key="4">
    <source>
        <dbReference type="ARBA" id="ARBA00022737"/>
    </source>
</evidence>
<reference evidence="10" key="1">
    <citation type="submission" date="2021-04" db="EMBL/GenBank/DDBJ databases">
        <authorList>
            <consortium name="Molecular Ecology Group"/>
        </authorList>
    </citation>
    <scope>NUCLEOTIDE SEQUENCE</scope>
</reference>
<dbReference type="InterPro" id="IPR003119">
    <property type="entry name" value="SAP_A"/>
</dbReference>
<feature type="domain" description="Saposin B-type" evidence="8">
    <location>
        <begin position="531"/>
        <end position="612"/>
    </location>
</feature>
<feature type="domain" description="Saposin B-type" evidence="8">
    <location>
        <begin position="436"/>
        <end position="517"/>
    </location>
</feature>
<feature type="domain" description="Saposin B-type" evidence="8">
    <location>
        <begin position="159"/>
        <end position="238"/>
    </location>
</feature>
<feature type="domain" description="Saposin B-type" evidence="8">
    <location>
        <begin position="937"/>
        <end position="1017"/>
    </location>
</feature>
<dbReference type="GO" id="GO:0006665">
    <property type="term" value="P:sphingolipid metabolic process"/>
    <property type="evidence" value="ECO:0007669"/>
    <property type="project" value="InterPro"/>
</dbReference>
<evidence type="ECO:0000256" key="7">
    <source>
        <dbReference type="SAM" id="SignalP"/>
    </source>
</evidence>
<protein>
    <recommendedName>
        <fullName evidence="12">Prosaposin</fullName>
    </recommendedName>
</protein>
<proteinExistence type="predicted"/>
<feature type="signal peptide" evidence="7">
    <location>
        <begin position="1"/>
        <end position="20"/>
    </location>
</feature>
<feature type="domain" description="Saposin B-type" evidence="8">
    <location>
        <begin position="635"/>
        <end position="716"/>
    </location>
</feature>
<feature type="non-terminal residue" evidence="10">
    <location>
        <position position="1"/>
    </location>
</feature>
<dbReference type="AlphaFoldDB" id="A0A8S3YX39"/>
<evidence type="ECO:0000256" key="1">
    <source>
        <dbReference type="ARBA" id="ARBA00004613"/>
    </source>
</evidence>
<feature type="domain" description="Saposin B-type" evidence="8">
    <location>
        <begin position="338"/>
        <end position="420"/>
    </location>
</feature>
<dbReference type="SMART" id="SM00741">
    <property type="entry name" value="SapB"/>
    <property type="match status" value="10"/>
</dbReference>
<dbReference type="PRINTS" id="PR01797">
    <property type="entry name" value="SAPOSIN"/>
</dbReference>
<feature type="chain" id="PRO_5035875058" description="Prosaposin" evidence="7">
    <location>
        <begin position="21"/>
        <end position="1113"/>
    </location>
</feature>
<keyword evidence="11" id="KW-1185">Reference proteome</keyword>
<gene>
    <name evidence="10" type="ORF">CUNI_LOCUS7325</name>
</gene>
<dbReference type="FunFam" id="1.10.225.10:FF:000002">
    <property type="entry name" value="prosaposin isoform X2"/>
    <property type="match status" value="5"/>
</dbReference>
<keyword evidence="6" id="KW-0325">Glycoprotein</keyword>
<dbReference type="Pfam" id="PF03489">
    <property type="entry name" value="SapB_2"/>
    <property type="match status" value="7"/>
</dbReference>
<dbReference type="InterPro" id="IPR011001">
    <property type="entry name" value="Saposin-like"/>
</dbReference>
<sequence length="1113" mass="122983">MQNLFMAIVALCLLLSLGHAASLVKSDLQQGHCSWGAQYWCSSPETASLCGKTEWCALNDWPYDLVQDSSCTAVQAVIKNTRSLIQKSAQKPVSEYDFAMFLARSCTFFMDDKERHQCKELVTSKDVLPKLVQLVDSKLSVKSVAAAVGVCQKKKNIPSDKPCRSCPETVSSVQKLLSKFLTQDAFMKLIEPQCVKLGQGRHLCRTIGQAKFADFYNALINAPAASVCEGVTQCLGVSSGLLSEQASTECDICKAVVKEIRELDRSPVVQSVLQNLIKSVCAKLGAFAQMCDILADEELEHLSELIATEMEPDVICEELKLCGQPEQKAVQSSFPIGADAACSVCEMIFLAMDHAIGSNTTQEKLEKLLIDDFCNRLPAPINGQCRDFVTKYSSQLIHVFVNDMDPKSICSMLGLCKNATSVLQFKSRSETPKLTSNITCSLCKYVVSYVEDALKKNATEAEIVAILQGICNELPQNYSQECKTLVSQYVPLIVQLLLAELKPEQICEALSFCQSQKLAVSQAKTQPQQPNDEVCDICKDLVTSLESLLNENSTQTEIEAVLDKVCKILPTNWSQQCVIMVETYEPLVVQLLIGELQPEKLCKVLSFCPPSKHEALPHVAAPVLKMAAPEVGKQKTELCALCESVTLLLENILKENATQAEIVSALDKVCDLLPETDKGPCVELLPLYTGYVIDLINQELPAKLVCKLIKVCVDDQMKGALPHVAAPVLRVASPGLTKQQETELCLLCELLTSVVEKLLKENTTETDIEAALDKVCDVLSATIKTECESFVALYLPYVVDLIVQELPPNQICQKIRFCNASMGQALTLKLNLHVNKVSSAKDGEKCTMCIYVFEELDKLLVEKSSEVEIEAALNHICNYTSTYKDQCKVFVALYTPFAIDFIAKKLTPAQICSEVRLCINATGVRLHAPVNIKKLPTGPQCALCEYIVEYLDKLLAQNSTQQEIETALDRVCSLLPSTLTSECDYFVQQYTPQLLLFWQNISPDQICSYLKLCSSQVKVKPRAPVNIKKLTAGPQCALCEYIVQYLDKLLAQNATKQEIEAALDRMCNLMPTTLKSECVSFVDNYTSIILKLLETFPPDQICSYLKLCSSQVK</sequence>
<evidence type="ECO:0000259" key="9">
    <source>
        <dbReference type="PROSITE" id="PS51110"/>
    </source>
</evidence>
<evidence type="ECO:0000313" key="10">
    <source>
        <dbReference type="EMBL" id="CAG5121767.1"/>
    </source>
</evidence>
<accession>A0A8S3YX39</accession>